<accession>A0ABW5HZ28</accession>
<sequence length="52" mass="5962">MRTEIGSDVADFDRVLAEDRHDARESENPSLVTDGERKFLDHSPRPELRVVP</sequence>
<organism evidence="2 3">
    <name type="scientific">Amycolatopsis albidoflavus</name>
    <dbReference type="NCBI Taxonomy" id="102226"/>
    <lineage>
        <taxon>Bacteria</taxon>
        <taxon>Bacillati</taxon>
        <taxon>Actinomycetota</taxon>
        <taxon>Actinomycetes</taxon>
        <taxon>Pseudonocardiales</taxon>
        <taxon>Pseudonocardiaceae</taxon>
        <taxon>Amycolatopsis</taxon>
    </lineage>
</organism>
<reference evidence="3" key="1">
    <citation type="journal article" date="2019" name="Int. J. Syst. Evol. Microbiol.">
        <title>The Global Catalogue of Microorganisms (GCM) 10K type strain sequencing project: providing services to taxonomists for standard genome sequencing and annotation.</title>
        <authorList>
            <consortium name="The Broad Institute Genomics Platform"/>
            <consortium name="The Broad Institute Genome Sequencing Center for Infectious Disease"/>
            <person name="Wu L."/>
            <person name="Ma J."/>
        </authorList>
    </citation>
    <scope>NUCLEOTIDE SEQUENCE [LARGE SCALE GENOMIC DNA]</scope>
    <source>
        <strain evidence="3">CGMCC 4.7638</strain>
    </source>
</reference>
<protein>
    <submittedName>
        <fullName evidence="2">Uncharacterized protein</fullName>
    </submittedName>
</protein>
<proteinExistence type="predicted"/>
<feature type="compositionally biased region" description="Basic and acidic residues" evidence="1">
    <location>
        <begin position="1"/>
        <end position="27"/>
    </location>
</feature>
<evidence type="ECO:0000313" key="3">
    <source>
        <dbReference type="Proteomes" id="UP001597542"/>
    </source>
</evidence>
<comment type="caution">
    <text evidence="2">The sequence shown here is derived from an EMBL/GenBank/DDBJ whole genome shotgun (WGS) entry which is preliminary data.</text>
</comment>
<dbReference type="Proteomes" id="UP001597542">
    <property type="component" value="Unassembled WGS sequence"/>
</dbReference>
<feature type="compositionally biased region" description="Basic and acidic residues" evidence="1">
    <location>
        <begin position="34"/>
        <end position="52"/>
    </location>
</feature>
<keyword evidence="3" id="KW-1185">Reference proteome</keyword>
<gene>
    <name evidence="2" type="ORF">ACFSUT_14830</name>
</gene>
<evidence type="ECO:0000256" key="1">
    <source>
        <dbReference type="SAM" id="MobiDB-lite"/>
    </source>
</evidence>
<dbReference type="RefSeq" id="WP_344273492.1">
    <property type="nucleotide sequence ID" value="NZ_BAAAHV010000011.1"/>
</dbReference>
<evidence type="ECO:0000313" key="2">
    <source>
        <dbReference type="EMBL" id="MFD2481555.1"/>
    </source>
</evidence>
<feature type="region of interest" description="Disordered" evidence="1">
    <location>
        <begin position="1"/>
        <end position="52"/>
    </location>
</feature>
<dbReference type="EMBL" id="JBHUKQ010000010">
    <property type="protein sequence ID" value="MFD2481555.1"/>
    <property type="molecule type" value="Genomic_DNA"/>
</dbReference>
<name>A0ABW5HZ28_9PSEU</name>